<dbReference type="EMBL" id="SLVX01000012">
    <property type="protein sequence ID" value="TCN42416.1"/>
    <property type="molecule type" value="Genomic_DNA"/>
</dbReference>
<dbReference type="RefSeq" id="WP_133035289.1">
    <property type="nucleotide sequence ID" value="NZ_BAABEI010000012.1"/>
</dbReference>
<dbReference type="SUPFAM" id="SSF52540">
    <property type="entry name" value="P-loop containing nucleoside triphosphate hydrolases"/>
    <property type="match status" value="1"/>
</dbReference>
<keyword evidence="3" id="KW-1185">Reference proteome</keyword>
<dbReference type="Pfam" id="PF13481">
    <property type="entry name" value="AAA_25"/>
    <property type="match status" value="1"/>
</dbReference>
<dbReference type="Gene3D" id="3.40.50.300">
    <property type="entry name" value="P-loop containing nucleotide triphosphate hydrolases"/>
    <property type="match status" value="1"/>
</dbReference>
<proteinExistence type="predicted"/>
<accession>A0A4R2CND4</accession>
<dbReference type="AlphaFoldDB" id="A0A4R2CND4"/>
<organism evidence="2 3">
    <name type="scientific">Shinella granuli</name>
    <dbReference type="NCBI Taxonomy" id="323621"/>
    <lineage>
        <taxon>Bacteria</taxon>
        <taxon>Pseudomonadati</taxon>
        <taxon>Pseudomonadota</taxon>
        <taxon>Alphaproteobacteria</taxon>
        <taxon>Hyphomicrobiales</taxon>
        <taxon>Rhizobiaceae</taxon>
        <taxon>Shinella</taxon>
    </lineage>
</organism>
<reference evidence="2 3" key="1">
    <citation type="submission" date="2019-03" db="EMBL/GenBank/DDBJ databases">
        <title>Genomic Encyclopedia of Type Strains, Phase IV (KMG-IV): sequencing the most valuable type-strain genomes for metagenomic binning, comparative biology and taxonomic classification.</title>
        <authorList>
            <person name="Goeker M."/>
        </authorList>
    </citation>
    <scope>NUCLEOTIDE SEQUENCE [LARGE SCALE GENOMIC DNA]</scope>
    <source>
        <strain evidence="2 3">DSM 18401</strain>
    </source>
</reference>
<evidence type="ECO:0000313" key="2">
    <source>
        <dbReference type="EMBL" id="TCN42416.1"/>
    </source>
</evidence>
<protein>
    <submittedName>
        <fullName evidence="2">RecA-family ATPase</fullName>
    </submittedName>
</protein>
<sequence length="529" mass="56988">MAPITKQLDTNIEELRGMPPPLSNPAPDSHEKIVFGVYDRLLDHGHATVNVVLAPALPDGSPDFGHADPTNLEMLPGDIWPDNPQDAKRVSIVVDEIDGCDPATSMLVFFSDFGDPFMEQIAGPEVDGDIAMRIIGRDIGAAPAIASAPTPLSESMAKLREELFPPIPANDNVPGALRLVNPADWFGRPVPTREWYAEDLIPSRQVTIVNGDGGVGKSLLSLQIAAAGSMGVDTLDIGPVAGRVLYVGAEDEEEEFWRRLEDITVAHGRSLRDLSEFRLVPLADRDALLFVPDRAGNMKPTPLMEKVIEAAADFRPRLIVLDTAADLYGGDEIKRGQVRQFISALRQIAIGFDCAVVLLAHPSLQGMQSGTGSSGSTAWNNSVRSRLYLTADKDDPDLRVLSTMKANYGRKGGEIKLRWKDGAFVLDDGKPTAASVMVQAQAERVFRDALSAINRTGDRVARTKGVNYAPKIIAARPEGAGVTVKALEAAMHAMLSSGEVKVVMEGPPSKSRQRLVLASEDFGSDRHAA</sequence>
<feature type="region of interest" description="Disordered" evidence="1">
    <location>
        <begin position="1"/>
        <end position="28"/>
    </location>
</feature>
<gene>
    <name evidence="2" type="ORF">EV665_112151</name>
</gene>
<comment type="caution">
    <text evidence="2">The sequence shown here is derived from an EMBL/GenBank/DDBJ whole genome shotgun (WGS) entry which is preliminary data.</text>
</comment>
<evidence type="ECO:0000256" key="1">
    <source>
        <dbReference type="SAM" id="MobiDB-lite"/>
    </source>
</evidence>
<name>A0A4R2CND4_SHIGR</name>
<dbReference type="InterPro" id="IPR027417">
    <property type="entry name" value="P-loop_NTPase"/>
</dbReference>
<evidence type="ECO:0000313" key="3">
    <source>
        <dbReference type="Proteomes" id="UP000295351"/>
    </source>
</evidence>
<dbReference type="Proteomes" id="UP000295351">
    <property type="component" value="Unassembled WGS sequence"/>
</dbReference>